<evidence type="ECO:0000313" key="2">
    <source>
        <dbReference type="Proteomes" id="UP000002725"/>
    </source>
</evidence>
<accession>B4S9M8</accession>
<evidence type="ECO:0000313" key="1">
    <source>
        <dbReference type="EMBL" id="ACF47355.1"/>
    </source>
</evidence>
<dbReference type="KEGG" id="paa:Paes_2364"/>
<dbReference type="HOGENOM" id="CLU_2181531_0_0_10"/>
<geneLocation type="plasmid" evidence="1 2">
    <name>pPAES01</name>
</geneLocation>
<keyword evidence="2" id="KW-1185">Reference proteome</keyword>
<dbReference type="Proteomes" id="UP000002725">
    <property type="component" value="Plasmid pPAES01"/>
</dbReference>
<dbReference type="AlphaFoldDB" id="B4S9M8"/>
<keyword evidence="1" id="KW-0614">Plasmid</keyword>
<protein>
    <submittedName>
        <fullName evidence="1">Uncharacterized protein</fullName>
    </submittedName>
</protein>
<gene>
    <name evidence="1" type="ordered locus">Paes_2364</name>
</gene>
<name>B4S9M8_PROA2</name>
<dbReference type="EMBL" id="CP001109">
    <property type="protein sequence ID" value="ACF47355.1"/>
    <property type="molecule type" value="Genomic_DNA"/>
</dbReference>
<proteinExistence type="predicted"/>
<sequence>MNHITAADTLTTSSRDCPVTAHERNRLGACPCNDIIMNEQQNVDQHMKIHEFDHKENRYEIHAIRMHDNTFRISFQCNDRDNNSSITIYEEDPEDTVRYLEQSIRDKGN</sequence>
<organism evidence="1 2">
    <name type="scientific">Prosthecochloris aestuarii (strain DSM 271 / SK 413)</name>
    <dbReference type="NCBI Taxonomy" id="290512"/>
    <lineage>
        <taxon>Bacteria</taxon>
        <taxon>Pseudomonadati</taxon>
        <taxon>Chlorobiota</taxon>
        <taxon>Chlorobiia</taxon>
        <taxon>Chlorobiales</taxon>
        <taxon>Chlorobiaceae</taxon>
        <taxon>Prosthecochloris</taxon>
    </lineage>
</organism>
<reference evidence="1" key="1">
    <citation type="submission" date="2008-06" db="EMBL/GenBank/DDBJ databases">
        <title>Complete sequence of plasmid of Prosthecochloris aestuarii DSM 271.</title>
        <authorList>
            <consortium name="US DOE Joint Genome Institute"/>
            <person name="Lucas S."/>
            <person name="Copeland A."/>
            <person name="Lapidus A."/>
            <person name="Glavina del Rio T."/>
            <person name="Dalin E."/>
            <person name="Tice H."/>
            <person name="Bruce D."/>
            <person name="Goodwin L."/>
            <person name="Pitluck S."/>
            <person name="Schmutz J."/>
            <person name="Larimer F."/>
            <person name="Land M."/>
            <person name="Hauser L."/>
            <person name="Kyrpides N."/>
            <person name="Anderson I."/>
            <person name="Liu Z."/>
            <person name="Li T."/>
            <person name="Zhao F."/>
            <person name="Overmann J."/>
            <person name="Bryant D.A."/>
            <person name="Richardson P."/>
        </authorList>
    </citation>
    <scope>NUCLEOTIDE SEQUENCE [LARGE SCALE GENOMIC DNA]</scope>
    <source>
        <strain evidence="1">DSM 271</strain>
        <plasmid evidence="1">pPAES01</plasmid>
    </source>
</reference>